<reference evidence="2" key="2">
    <citation type="submission" date="2020-09" db="EMBL/GenBank/DDBJ databases">
        <authorList>
            <person name="Sun Q."/>
            <person name="Sedlacek I."/>
        </authorList>
    </citation>
    <scope>NUCLEOTIDE SEQUENCE</scope>
    <source>
        <strain evidence="2">CCM 7086</strain>
    </source>
</reference>
<evidence type="ECO:0000259" key="1">
    <source>
        <dbReference type="PROSITE" id="PS51833"/>
    </source>
</evidence>
<dbReference type="EMBL" id="BMCG01000001">
    <property type="protein sequence ID" value="GGB98102.1"/>
    <property type="molecule type" value="Genomic_DNA"/>
</dbReference>
<dbReference type="PANTHER" id="PTHR33525">
    <property type="match status" value="1"/>
</dbReference>
<dbReference type="InterPro" id="IPR003607">
    <property type="entry name" value="HD/PDEase_dom"/>
</dbReference>
<proteinExistence type="predicted"/>
<sequence length="288" mass="32362">MPNPPASHSLAFDQVMQQIHDLPTLPVIVQDLLKSIDSDDADIHLITRKVSQDQALSAKVLRFANSSFYGVQSRVTTIQQAITLIGVDAVKHMASASTLTRLFPSEHLAGLDFTALWRHSVATAVCARVLARHLHVNQDYAFTAGLMHDIGRLVLVIYFRDQYQKVLAYREEQDSHLIEAERDIMGIDYVMTGVALATHWNFSDSIRNAIAGHYRPENQKVHSLASIVHIANAIVRALDLSRDENDLVPPLSQAAWDDLALSEETYLRVFHETEVMFEEISRILLTDD</sequence>
<dbReference type="Proteomes" id="UP000620266">
    <property type="component" value="Unassembled WGS sequence"/>
</dbReference>
<reference evidence="2" key="1">
    <citation type="journal article" date="2014" name="Int. J. Syst. Evol. Microbiol.">
        <title>Complete genome sequence of Corynebacterium casei LMG S-19264T (=DSM 44701T), isolated from a smear-ripened cheese.</title>
        <authorList>
            <consortium name="US DOE Joint Genome Institute (JGI-PGF)"/>
            <person name="Walter F."/>
            <person name="Albersmeier A."/>
            <person name="Kalinowski J."/>
            <person name="Ruckert C."/>
        </authorList>
    </citation>
    <scope>NUCLEOTIDE SEQUENCE</scope>
    <source>
        <strain evidence="2">CCM 7086</strain>
    </source>
</reference>
<dbReference type="Pfam" id="PF08668">
    <property type="entry name" value="HDOD"/>
    <property type="match status" value="1"/>
</dbReference>
<feature type="domain" description="HDOD" evidence="1">
    <location>
        <begin position="22"/>
        <end position="216"/>
    </location>
</feature>
<dbReference type="RefSeq" id="WP_188394514.1">
    <property type="nucleotide sequence ID" value="NZ_BMCG01000001.1"/>
</dbReference>
<evidence type="ECO:0000313" key="2">
    <source>
        <dbReference type="EMBL" id="GGB98102.1"/>
    </source>
</evidence>
<dbReference type="PANTHER" id="PTHR33525:SF3">
    <property type="entry name" value="RIBONUCLEASE Y"/>
    <property type="match status" value="1"/>
</dbReference>
<accession>A0A8J2XYH7</accession>
<dbReference type="InterPro" id="IPR052340">
    <property type="entry name" value="RNase_Y/CdgJ"/>
</dbReference>
<dbReference type="PROSITE" id="PS51833">
    <property type="entry name" value="HDOD"/>
    <property type="match status" value="1"/>
</dbReference>
<dbReference type="InterPro" id="IPR006675">
    <property type="entry name" value="HDIG_dom"/>
</dbReference>
<gene>
    <name evidence="2" type="ORF">GCM10007205_04250</name>
</gene>
<dbReference type="Gene3D" id="1.10.3210.10">
    <property type="entry name" value="Hypothetical protein af1432"/>
    <property type="match status" value="1"/>
</dbReference>
<dbReference type="AlphaFoldDB" id="A0A8J2XYH7"/>
<dbReference type="SUPFAM" id="SSF109604">
    <property type="entry name" value="HD-domain/PDEase-like"/>
    <property type="match status" value="1"/>
</dbReference>
<keyword evidence="3" id="KW-1185">Reference proteome</keyword>
<evidence type="ECO:0000313" key="3">
    <source>
        <dbReference type="Proteomes" id="UP000620266"/>
    </source>
</evidence>
<organism evidence="2 3">
    <name type="scientific">Oxalicibacterium flavum</name>
    <dbReference type="NCBI Taxonomy" id="179467"/>
    <lineage>
        <taxon>Bacteria</taxon>
        <taxon>Pseudomonadati</taxon>
        <taxon>Pseudomonadota</taxon>
        <taxon>Betaproteobacteria</taxon>
        <taxon>Burkholderiales</taxon>
        <taxon>Oxalobacteraceae</taxon>
        <taxon>Oxalicibacterium</taxon>
    </lineage>
</organism>
<dbReference type="CDD" id="cd00077">
    <property type="entry name" value="HDc"/>
    <property type="match status" value="1"/>
</dbReference>
<protein>
    <submittedName>
        <fullName evidence="2">HD family phosphohydrolase</fullName>
    </submittedName>
</protein>
<dbReference type="SMART" id="SM00471">
    <property type="entry name" value="HDc"/>
    <property type="match status" value="1"/>
</dbReference>
<comment type="caution">
    <text evidence="2">The sequence shown here is derived from an EMBL/GenBank/DDBJ whole genome shotgun (WGS) entry which is preliminary data.</text>
</comment>
<dbReference type="NCBIfam" id="TIGR00277">
    <property type="entry name" value="HDIG"/>
    <property type="match status" value="1"/>
</dbReference>
<dbReference type="InterPro" id="IPR013976">
    <property type="entry name" value="HDOD"/>
</dbReference>
<name>A0A8J2XYH7_9BURK</name>